<gene>
    <name evidence="3" type="ordered locus">SAR116_1546</name>
</gene>
<dbReference type="RefSeq" id="WP_013046416.1">
    <property type="nucleotide sequence ID" value="NC_014010.1"/>
</dbReference>
<keyword evidence="1" id="KW-0479">Metal-binding</keyword>
<dbReference type="InterPro" id="IPR008775">
    <property type="entry name" value="Phytyl_CoA_dOase-like"/>
</dbReference>
<evidence type="ECO:0000256" key="1">
    <source>
        <dbReference type="ARBA" id="ARBA00022723"/>
    </source>
</evidence>
<keyword evidence="4" id="KW-1185">Reference proteome</keyword>
<dbReference type="eggNOG" id="COG5285">
    <property type="taxonomic scope" value="Bacteria"/>
</dbReference>
<dbReference type="EC" id="1.14.11.18" evidence="3"/>
<proteinExistence type="predicted"/>
<reference evidence="3 4" key="1">
    <citation type="journal article" date="2010" name="J. Bacteriol.">
        <title>Complete genome sequence of "Candidatus Puniceispirillum marinum" IMCC1322, a representative of the SAR116 clade in the Alphaproteobacteria.</title>
        <authorList>
            <person name="Oh H.M."/>
            <person name="Kwon K.K."/>
            <person name="Kang I."/>
            <person name="Kang S.G."/>
            <person name="Lee J.H."/>
            <person name="Kim S.J."/>
            <person name="Cho J.C."/>
        </authorList>
    </citation>
    <scope>NUCLEOTIDE SEQUENCE [LARGE SCALE GENOMIC DNA]</scope>
    <source>
        <strain evidence="3 4">IMCC1322</strain>
    </source>
</reference>
<protein>
    <submittedName>
        <fullName evidence="3">Protein involved in biosynthesis of mitomycin antibiotics/polyketide fumonisin</fullName>
        <ecNumber evidence="3">1.14.11.18</ecNumber>
    </submittedName>
</protein>
<keyword evidence="2" id="KW-0408">Iron</keyword>
<evidence type="ECO:0000256" key="2">
    <source>
        <dbReference type="ARBA" id="ARBA00023004"/>
    </source>
</evidence>
<sequence>MANTRIKSDTENSPVARRFAWQHKTNEAMTQAFAEDGYLIIEDFASAATCDDLMARAHSLIDAFDVDAHQVVFSATAQSHAADDYFRASAHNISCFLEEGALDADGQLNRDKHLAVNKIGHAIHDLDPVFSAFSHAEDLAAVAHCVGMQTPLQLQSMVICKQPAIGGEVTSHQDSTFIYTEPESCIGFWFALEDATLENGCMYAAPGGHKAPLRTRFQNVDGHMQMIQLDDADLPAATVPLIAPKGTLIVLHGRLPHTSPPNVSAKSRYAYTIHMIEESAHYAADNWLQRPDHMPLKGF</sequence>
<accession>D5BU42</accession>
<dbReference type="Proteomes" id="UP000007460">
    <property type="component" value="Chromosome"/>
</dbReference>
<dbReference type="PANTHER" id="PTHR20883:SF15">
    <property type="entry name" value="PHYTANOYL-COA DIOXYGENASE DOMAIN-CONTAINING PROTEIN 1"/>
    <property type="match status" value="1"/>
</dbReference>
<dbReference type="SUPFAM" id="SSF51197">
    <property type="entry name" value="Clavaminate synthase-like"/>
    <property type="match status" value="1"/>
</dbReference>
<dbReference type="Pfam" id="PF05721">
    <property type="entry name" value="PhyH"/>
    <property type="match status" value="1"/>
</dbReference>
<dbReference type="PANTHER" id="PTHR20883">
    <property type="entry name" value="PHYTANOYL-COA DIOXYGENASE DOMAIN CONTAINING 1"/>
    <property type="match status" value="1"/>
</dbReference>
<dbReference type="EMBL" id="CP001751">
    <property type="protein sequence ID" value="ADE39789.1"/>
    <property type="molecule type" value="Genomic_DNA"/>
</dbReference>
<dbReference type="GO" id="GO:0048244">
    <property type="term" value="F:phytanoyl-CoA dioxygenase activity"/>
    <property type="evidence" value="ECO:0007669"/>
    <property type="project" value="UniProtKB-EC"/>
</dbReference>
<dbReference type="STRING" id="488538.SAR116_1546"/>
<dbReference type="Gene3D" id="2.60.120.620">
    <property type="entry name" value="q2cbj1_9rhob like domain"/>
    <property type="match status" value="1"/>
</dbReference>
<organism evidence="3 4">
    <name type="scientific">Puniceispirillum marinum (strain IMCC1322)</name>
    <dbReference type="NCBI Taxonomy" id="488538"/>
    <lineage>
        <taxon>Bacteria</taxon>
        <taxon>Pseudomonadati</taxon>
        <taxon>Pseudomonadota</taxon>
        <taxon>Alphaproteobacteria</taxon>
        <taxon>Candidatus Puniceispirillales</taxon>
        <taxon>Candidatus Puniceispirillaceae</taxon>
        <taxon>Candidatus Puniceispirillum</taxon>
    </lineage>
</organism>
<evidence type="ECO:0000313" key="4">
    <source>
        <dbReference type="Proteomes" id="UP000007460"/>
    </source>
</evidence>
<dbReference type="GO" id="GO:0005506">
    <property type="term" value="F:iron ion binding"/>
    <property type="evidence" value="ECO:0007669"/>
    <property type="project" value="UniProtKB-ARBA"/>
</dbReference>
<dbReference type="KEGG" id="apb:SAR116_1546"/>
<keyword evidence="3" id="KW-0560">Oxidoreductase</keyword>
<evidence type="ECO:0000313" key="3">
    <source>
        <dbReference type="EMBL" id="ADE39789.1"/>
    </source>
</evidence>
<name>D5BU42_PUNMI</name>
<dbReference type="HOGENOM" id="CLU_048953_0_0_5"/>
<dbReference type="AlphaFoldDB" id="D5BU42"/>